<dbReference type="Gene3D" id="3.40.50.300">
    <property type="entry name" value="P-loop containing nucleotide triphosphate hydrolases"/>
    <property type="match status" value="1"/>
</dbReference>
<dbReference type="Proteomes" id="UP000045782">
    <property type="component" value="Unassembled WGS sequence"/>
</dbReference>
<organism evidence="1 2">
    <name type="scientific">Mycobacteroides abscessus</name>
    <dbReference type="NCBI Taxonomy" id="36809"/>
    <lineage>
        <taxon>Bacteria</taxon>
        <taxon>Bacillati</taxon>
        <taxon>Actinomycetota</taxon>
        <taxon>Actinomycetes</taxon>
        <taxon>Mycobacteriales</taxon>
        <taxon>Mycobacteriaceae</taxon>
        <taxon>Mycobacteroides</taxon>
    </lineage>
</organism>
<dbReference type="InterPro" id="IPR027417">
    <property type="entry name" value="P-loop_NTPase"/>
</dbReference>
<dbReference type="SUPFAM" id="SSF52540">
    <property type="entry name" value="P-loop containing nucleoside triphosphate hydrolases"/>
    <property type="match status" value="1"/>
</dbReference>
<evidence type="ECO:0000313" key="1">
    <source>
        <dbReference type="EMBL" id="CPV67146.1"/>
    </source>
</evidence>
<evidence type="ECO:0000313" key="2">
    <source>
        <dbReference type="Proteomes" id="UP000045782"/>
    </source>
</evidence>
<dbReference type="EMBL" id="CSWP01000009">
    <property type="protein sequence ID" value="CPV67146.1"/>
    <property type="molecule type" value="Genomic_DNA"/>
</dbReference>
<reference evidence="1 2" key="1">
    <citation type="submission" date="2015-03" db="EMBL/GenBank/DDBJ databases">
        <authorList>
            <person name="Murphy D."/>
        </authorList>
    </citation>
    <scope>NUCLEOTIDE SEQUENCE [LARGE SCALE GENOMIC DNA]</scope>
    <source>
        <strain evidence="1 2">PAP088</strain>
    </source>
</reference>
<dbReference type="RefSeq" id="WP_052619184.1">
    <property type="nucleotide sequence ID" value="NZ_CSWP01000009.1"/>
</dbReference>
<protein>
    <submittedName>
        <fullName evidence="1">DNA segregation ATPase FtsK/SpoIIIE and related proteins</fullName>
    </submittedName>
</protein>
<name>A0A0U0ZRG5_9MYCO</name>
<sequence>MTAPNTLTFTVGETADGIPAAITLNSDKPHARWAGTFGTGKSVQLRHAIDQLLRQIPAAPERLRLVLFTHEVAAAAAAIPRLKDVYADLGDAEEGVLVVPPQDPTEALRRLNEELAWRRTAPTVPPLVIVADEYPRWRKDCELFRHLVDELDTDPEVPIVNPGTGIHLLLASWRLVDFADNPAATEGRFELAGRIRGRSFFDENADTPRSSNKYSTVVMDLAHEEQEHYSPFFGDLARLCGSLSNEREAVSEINCRAAYLMKPDAVQRFTLASYGA</sequence>
<proteinExistence type="predicted"/>
<dbReference type="AlphaFoldDB" id="A0A0U0ZRG5"/>
<accession>A0A0U0ZRG5</accession>
<gene>
    <name evidence="1" type="ORF">ERS075579_04160</name>
</gene>